<evidence type="ECO:0000313" key="3">
    <source>
        <dbReference type="Proteomes" id="UP000064967"/>
    </source>
</evidence>
<feature type="region of interest" description="Disordered" evidence="1">
    <location>
        <begin position="1"/>
        <end position="35"/>
    </location>
</feature>
<dbReference type="KEGG" id="llu:AKJ09_02328"/>
<evidence type="ECO:0000256" key="1">
    <source>
        <dbReference type="SAM" id="MobiDB-lite"/>
    </source>
</evidence>
<evidence type="ECO:0000313" key="2">
    <source>
        <dbReference type="EMBL" id="AKU95664.1"/>
    </source>
</evidence>
<accession>A0A0K1PRC4</accession>
<dbReference type="PATRIC" id="fig|1391654.3.peg.2354"/>
<protein>
    <submittedName>
        <fullName evidence="2">Uncharacterized protein</fullName>
    </submittedName>
</protein>
<keyword evidence="3" id="KW-1185">Reference proteome</keyword>
<reference evidence="2 3" key="1">
    <citation type="submission" date="2015-08" db="EMBL/GenBank/DDBJ databases">
        <authorList>
            <person name="Babu N.S."/>
            <person name="Beckwith C.J."/>
            <person name="Beseler K.G."/>
            <person name="Brison A."/>
            <person name="Carone J.V."/>
            <person name="Caskin T.P."/>
            <person name="Diamond M."/>
            <person name="Durham M.E."/>
            <person name="Foxe J.M."/>
            <person name="Go M."/>
            <person name="Henderson B.A."/>
            <person name="Jones I.B."/>
            <person name="McGettigan J.A."/>
            <person name="Micheletti S.J."/>
            <person name="Nasrallah M.E."/>
            <person name="Ortiz D."/>
            <person name="Piller C.R."/>
            <person name="Privatt S.R."/>
            <person name="Schneider S.L."/>
            <person name="Sharp S."/>
            <person name="Smith T.C."/>
            <person name="Stanton J.D."/>
            <person name="Ullery H.E."/>
            <person name="Wilson R.J."/>
            <person name="Serrano M.G."/>
            <person name="Buck G."/>
            <person name="Lee V."/>
            <person name="Wang Y."/>
            <person name="Carvalho R."/>
            <person name="Voegtly L."/>
            <person name="Shi R."/>
            <person name="Duckworth R."/>
            <person name="Johnson A."/>
            <person name="Loviza R."/>
            <person name="Walstead R."/>
            <person name="Shah Z."/>
            <person name="Kiflezghi M."/>
            <person name="Wade K."/>
            <person name="Ball S.L."/>
            <person name="Bradley K.W."/>
            <person name="Asai D.J."/>
            <person name="Bowman C.A."/>
            <person name="Russell D.A."/>
            <person name="Pope W.H."/>
            <person name="Jacobs-Sera D."/>
            <person name="Hendrix R.W."/>
            <person name="Hatfull G.F."/>
        </authorList>
    </citation>
    <scope>NUCLEOTIDE SEQUENCE [LARGE SCALE GENOMIC DNA]</scope>
    <source>
        <strain evidence="2 3">DSM 27648</strain>
    </source>
</reference>
<dbReference type="EMBL" id="CP012333">
    <property type="protein sequence ID" value="AKU95664.1"/>
    <property type="molecule type" value="Genomic_DNA"/>
</dbReference>
<name>A0A0K1PRC4_9BACT</name>
<organism evidence="2 3">
    <name type="scientific">Labilithrix luteola</name>
    <dbReference type="NCBI Taxonomy" id="1391654"/>
    <lineage>
        <taxon>Bacteria</taxon>
        <taxon>Pseudomonadati</taxon>
        <taxon>Myxococcota</taxon>
        <taxon>Polyangia</taxon>
        <taxon>Polyangiales</taxon>
        <taxon>Labilitrichaceae</taxon>
        <taxon>Labilithrix</taxon>
    </lineage>
</organism>
<dbReference type="Proteomes" id="UP000064967">
    <property type="component" value="Chromosome"/>
</dbReference>
<sequence>MDAGPTDAGTIADAGSATAADAGSATAADAGSATAADAARPLLVGRRSLHAGKGDPAAWGCTLRDDGHLDCSDPATGKSRVLAVPTSVAQALISKAEERERTCVVPPAKERAIPGSIPVGSLSDQERSVPLCDPGAALTELRALESAYKGK</sequence>
<proteinExistence type="predicted"/>
<dbReference type="STRING" id="1391654.AKJ09_02328"/>
<gene>
    <name evidence="2" type="ORF">AKJ09_02328</name>
</gene>
<dbReference type="AlphaFoldDB" id="A0A0K1PRC4"/>